<feature type="compositionally biased region" description="Polar residues" evidence="1">
    <location>
        <begin position="146"/>
        <end position="163"/>
    </location>
</feature>
<dbReference type="SMART" id="SM00667">
    <property type="entry name" value="LisH"/>
    <property type="match status" value="1"/>
</dbReference>
<feature type="region of interest" description="Disordered" evidence="1">
    <location>
        <begin position="704"/>
        <end position="748"/>
    </location>
</feature>
<gene>
    <name evidence="2" type="ORF">SSS_148</name>
</gene>
<accession>A0A834RC48</accession>
<dbReference type="EnsemblMetazoa" id="SSS_148s_mrna">
    <property type="protein sequence ID" value="KAF7493685.1"/>
    <property type="gene ID" value="SSS_148"/>
</dbReference>
<feature type="compositionally biased region" description="Low complexity" evidence="1">
    <location>
        <begin position="236"/>
        <end position="252"/>
    </location>
</feature>
<feature type="region of interest" description="Disordered" evidence="1">
    <location>
        <begin position="128"/>
        <end position="199"/>
    </location>
</feature>
<protein>
    <recommendedName>
        <fullName evidence="5">LisH domain-containing protein</fullName>
    </recommendedName>
</protein>
<name>A0A834RC48_SARSC</name>
<dbReference type="InterPro" id="IPR006594">
    <property type="entry name" value="LisH"/>
</dbReference>
<feature type="compositionally biased region" description="Polar residues" evidence="1">
    <location>
        <begin position="216"/>
        <end position="225"/>
    </location>
</feature>
<dbReference type="OrthoDB" id="6287635at2759"/>
<feature type="compositionally biased region" description="Low complexity" evidence="1">
    <location>
        <begin position="183"/>
        <end position="199"/>
    </location>
</feature>
<feature type="region of interest" description="Disordered" evidence="1">
    <location>
        <begin position="216"/>
        <end position="259"/>
    </location>
</feature>
<feature type="compositionally biased region" description="Basic and acidic residues" evidence="1">
    <location>
        <begin position="836"/>
        <end position="850"/>
    </location>
</feature>
<dbReference type="AlphaFoldDB" id="A0A834RC48"/>
<feature type="region of interest" description="Disordered" evidence="1">
    <location>
        <begin position="767"/>
        <end position="867"/>
    </location>
</feature>
<evidence type="ECO:0000313" key="2">
    <source>
        <dbReference type="EMBL" id="KAF7493685.1"/>
    </source>
</evidence>
<feature type="compositionally biased region" description="Polar residues" evidence="1">
    <location>
        <begin position="851"/>
        <end position="861"/>
    </location>
</feature>
<organism evidence="2">
    <name type="scientific">Sarcoptes scabiei</name>
    <name type="common">Itch mite</name>
    <name type="synonym">Acarus scabiei</name>
    <dbReference type="NCBI Taxonomy" id="52283"/>
    <lineage>
        <taxon>Eukaryota</taxon>
        <taxon>Metazoa</taxon>
        <taxon>Ecdysozoa</taxon>
        <taxon>Arthropoda</taxon>
        <taxon>Chelicerata</taxon>
        <taxon>Arachnida</taxon>
        <taxon>Acari</taxon>
        <taxon>Acariformes</taxon>
        <taxon>Sarcoptiformes</taxon>
        <taxon>Astigmata</taxon>
        <taxon>Psoroptidia</taxon>
        <taxon>Sarcoptoidea</taxon>
        <taxon>Sarcoptidae</taxon>
        <taxon>Sarcoptinae</taxon>
        <taxon>Sarcoptes</taxon>
    </lineage>
</organism>
<dbReference type="EMBL" id="WVUK01000055">
    <property type="protein sequence ID" value="KAF7493685.1"/>
    <property type="molecule type" value="Genomic_DNA"/>
</dbReference>
<reference evidence="2" key="2">
    <citation type="submission" date="2020-01" db="EMBL/GenBank/DDBJ databases">
        <authorList>
            <person name="Korhonen P.K.K."/>
            <person name="Guangxu M.G."/>
            <person name="Wang T.W."/>
            <person name="Stroehlein A.J.S."/>
            <person name="Young N.D."/>
            <person name="Ang C.-S.A."/>
            <person name="Fernando D.W.F."/>
            <person name="Lu H.L."/>
            <person name="Taylor S.T."/>
            <person name="Ehtesham M.E.M."/>
            <person name="Najaraj S.H.N."/>
            <person name="Harsha G.H.G."/>
            <person name="Madugundu A.M."/>
            <person name="Renuse S.R."/>
            <person name="Holt D.H."/>
            <person name="Pandey A.P."/>
            <person name="Papenfuss A.P."/>
            <person name="Gasser R.B.G."/>
            <person name="Fischer K.F."/>
        </authorList>
    </citation>
    <scope>NUCLEOTIDE SEQUENCE</scope>
    <source>
        <strain evidence="2">SSS_KF_BRIS2020</strain>
    </source>
</reference>
<evidence type="ECO:0000313" key="4">
    <source>
        <dbReference type="Proteomes" id="UP000070412"/>
    </source>
</evidence>
<feature type="compositionally biased region" description="Polar residues" evidence="1">
    <location>
        <begin position="173"/>
        <end position="182"/>
    </location>
</feature>
<feature type="compositionally biased region" description="Polar residues" evidence="1">
    <location>
        <begin position="708"/>
        <end position="717"/>
    </location>
</feature>
<keyword evidence="4" id="KW-1185">Reference proteome</keyword>
<feature type="region of interest" description="Disordered" evidence="1">
    <location>
        <begin position="528"/>
        <end position="555"/>
    </location>
</feature>
<evidence type="ECO:0008006" key="5">
    <source>
        <dbReference type="Google" id="ProtNLM"/>
    </source>
</evidence>
<feature type="compositionally biased region" description="Low complexity" evidence="1">
    <location>
        <begin position="784"/>
        <end position="795"/>
    </location>
</feature>
<reference evidence="3" key="3">
    <citation type="submission" date="2022-06" db="UniProtKB">
        <authorList>
            <consortium name="EnsemblMetazoa"/>
        </authorList>
    </citation>
    <scope>IDENTIFICATION</scope>
</reference>
<proteinExistence type="predicted"/>
<feature type="compositionally biased region" description="Basic and acidic residues" evidence="1">
    <location>
        <begin position="718"/>
        <end position="741"/>
    </location>
</feature>
<dbReference type="PROSITE" id="PS50896">
    <property type="entry name" value="LISH"/>
    <property type="match status" value="1"/>
</dbReference>
<evidence type="ECO:0000256" key="1">
    <source>
        <dbReference type="SAM" id="MobiDB-lite"/>
    </source>
</evidence>
<feature type="compositionally biased region" description="Polar residues" evidence="1">
    <location>
        <begin position="298"/>
        <end position="308"/>
    </location>
</feature>
<dbReference type="Proteomes" id="UP000070412">
    <property type="component" value="Unassembled WGS sequence"/>
</dbReference>
<reference evidence="4" key="1">
    <citation type="journal article" date="2020" name="PLoS Negl. Trop. Dis.">
        <title>High-quality nuclear genome for Sarcoptes scabiei-A critical resource for a neglected parasite.</title>
        <authorList>
            <person name="Korhonen P.K."/>
            <person name="Gasser R.B."/>
            <person name="Ma G."/>
            <person name="Wang T."/>
            <person name="Stroehlein A.J."/>
            <person name="Young N.D."/>
            <person name="Ang C.S."/>
            <person name="Fernando D.D."/>
            <person name="Lu H.C."/>
            <person name="Taylor S."/>
            <person name="Reynolds S.L."/>
            <person name="Mofiz E."/>
            <person name="Najaraj S.H."/>
            <person name="Gowda H."/>
            <person name="Madugundu A."/>
            <person name="Renuse S."/>
            <person name="Holt D."/>
            <person name="Pandey A."/>
            <person name="Papenfuss A.T."/>
            <person name="Fischer K."/>
        </authorList>
    </citation>
    <scope>NUCLEOTIDE SEQUENCE [LARGE SCALE GENOMIC DNA]</scope>
</reference>
<feature type="compositionally biased region" description="Polar residues" evidence="1">
    <location>
        <begin position="803"/>
        <end position="820"/>
    </location>
</feature>
<feature type="region of interest" description="Disordered" evidence="1">
    <location>
        <begin position="298"/>
        <end position="321"/>
    </location>
</feature>
<sequence>MANNCDQISLMPSEIARLVYGYFIETGCSNTAKCFLEESPFMKEFALGLRNGLRYSTKINNQSLVQMLNAKFICSLSPQQNQPNDSEHLNKIHRSSHSLSDYHSTISNSDPFLQRNLFCNKSEMSSLSHDFEPDHRSHHSIIMKDNLSTPRNKLNRSSTNQYSPRRKNATPKRFQTTNHHLFNNQNIKTNNSNLNTSNSSIFHTNQQQFHFNSNEMSSNQTYSNVSFSSDSHHHQQIQQQQQLQSMLQIESSPYSTSQTNCESSEIDVEVQPQIIFNELLKCGPLHDKVANTIQKIINPNPNDQNTRSAAGIEHHDPDKTLVSNNIVPNDMNSDNIEKDLLPNDTIVDIIDSLTEEPIFNDFVEMVVEKEIANTPFKIFPSTPSSITNSSLTSQINTPNIYATPVIDESSRADTNVPINRSFPIKNLMKELQTPQKKKDMVIMNNFPSDTNLNVSNRNKSNENMVLKQDSLDSSNRTQIVENWKQRINGGGGEIIKPILQNHNFAPKLNRIIDNQKAVQDAINYVPHVDRQRKSLSKSSTNNHSNNHEKSSHLTTKIEIVKNTENSNGEKTSQNNIDSLPTIQLQQQQSENQLINQVEILPVTNWSTATQQIIIPNNQLAWATNNNLVYLSYPTSTEAIYYIDPTKIVTKNDTISIVSQNTSSTKQEVMTSTTKTSPEISKIATATTNKQSIVVTTETVRESIPNEIDLSSTTTANSNDDKRTTIQLEDSKSSNTDSEKKQNNSKSMPIILSNKQLKYSPSPAIAIGQQKSQSKPSASRIEGANANRNNTSINSSNRRESDHQSQTSQRSINNVSTNESNILRKKSDVSSSSKSFDTNDLKRKRSDDSNEKSNINSKTETINSKRDSLISDKKIKTLLHSDLDEFLVNIHKNKK</sequence>
<evidence type="ECO:0000313" key="3">
    <source>
        <dbReference type="EnsemblMetazoa" id="KAF7493685.1"/>
    </source>
</evidence>